<feature type="non-terminal residue" evidence="2">
    <location>
        <position position="1"/>
    </location>
</feature>
<keyword evidence="3" id="KW-1185">Reference proteome</keyword>
<feature type="compositionally biased region" description="Basic residues" evidence="1">
    <location>
        <begin position="48"/>
        <end position="59"/>
    </location>
</feature>
<name>A0A5E4CXL6_MARMO</name>
<evidence type="ECO:0000313" key="3">
    <source>
        <dbReference type="Proteomes" id="UP000335636"/>
    </source>
</evidence>
<proteinExistence type="predicted"/>
<reference evidence="2" key="1">
    <citation type="submission" date="2019-04" db="EMBL/GenBank/DDBJ databases">
        <authorList>
            <person name="Alioto T."/>
            <person name="Alioto T."/>
        </authorList>
    </citation>
    <scope>NUCLEOTIDE SEQUENCE [LARGE SCALE GENOMIC DNA]</scope>
</reference>
<organism evidence="2 3">
    <name type="scientific">Marmota monax</name>
    <name type="common">Woodchuck</name>
    <dbReference type="NCBI Taxonomy" id="9995"/>
    <lineage>
        <taxon>Eukaryota</taxon>
        <taxon>Metazoa</taxon>
        <taxon>Chordata</taxon>
        <taxon>Craniata</taxon>
        <taxon>Vertebrata</taxon>
        <taxon>Euteleostomi</taxon>
        <taxon>Mammalia</taxon>
        <taxon>Eutheria</taxon>
        <taxon>Euarchontoglires</taxon>
        <taxon>Glires</taxon>
        <taxon>Rodentia</taxon>
        <taxon>Sciuromorpha</taxon>
        <taxon>Sciuridae</taxon>
        <taxon>Xerinae</taxon>
        <taxon>Marmotini</taxon>
        <taxon>Marmota</taxon>
    </lineage>
</organism>
<feature type="compositionally biased region" description="Polar residues" evidence="1">
    <location>
        <begin position="33"/>
        <end position="47"/>
    </location>
</feature>
<protein>
    <submittedName>
        <fullName evidence="2">Uncharacterized protein</fullName>
    </submittedName>
</protein>
<dbReference type="AlphaFoldDB" id="A0A5E4CXL6"/>
<sequence length="59" mass="6308">QSSFGAIDVAEWTQSSAVQWALHPPPLFPIEPSTGTQGPPTSLAQHNQRGHHGSQPKPL</sequence>
<feature type="non-terminal residue" evidence="2">
    <location>
        <position position="59"/>
    </location>
</feature>
<feature type="region of interest" description="Disordered" evidence="1">
    <location>
        <begin position="23"/>
        <end position="59"/>
    </location>
</feature>
<gene>
    <name evidence="2" type="ORF">MONAX_5E035412</name>
</gene>
<dbReference type="EMBL" id="CABDUW010002366">
    <property type="protein sequence ID" value="VTJ86536.1"/>
    <property type="molecule type" value="Genomic_DNA"/>
</dbReference>
<evidence type="ECO:0000313" key="2">
    <source>
        <dbReference type="EMBL" id="VTJ86536.1"/>
    </source>
</evidence>
<dbReference type="Proteomes" id="UP000335636">
    <property type="component" value="Unassembled WGS sequence"/>
</dbReference>
<accession>A0A5E4CXL6</accession>
<evidence type="ECO:0000256" key="1">
    <source>
        <dbReference type="SAM" id="MobiDB-lite"/>
    </source>
</evidence>
<comment type="caution">
    <text evidence="2">The sequence shown here is derived from an EMBL/GenBank/DDBJ whole genome shotgun (WGS) entry which is preliminary data.</text>
</comment>